<dbReference type="OrthoDB" id="416222at2759"/>
<dbReference type="Gene3D" id="3.20.20.300">
    <property type="entry name" value="Glycoside hydrolase, family 3, N-terminal domain"/>
    <property type="match status" value="1"/>
</dbReference>
<dbReference type="Pfam" id="PF00933">
    <property type="entry name" value="Glyco_hydro_3"/>
    <property type="match status" value="1"/>
</dbReference>
<evidence type="ECO:0000313" key="4">
    <source>
        <dbReference type="Proteomes" id="UP000886595"/>
    </source>
</evidence>
<dbReference type="GO" id="GO:0008422">
    <property type="term" value="F:beta-glucosidase activity"/>
    <property type="evidence" value="ECO:0007669"/>
    <property type="project" value="TreeGrafter"/>
</dbReference>
<dbReference type="PANTHER" id="PTHR30620:SF33">
    <property type="entry name" value="BETA-D-GLUCAN EXOHYDROLASE-LIKE PROTEIN-RELATED"/>
    <property type="match status" value="1"/>
</dbReference>
<reference evidence="3 4" key="1">
    <citation type="submission" date="2020-02" db="EMBL/GenBank/DDBJ databases">
        <authorList>
            <person name="Ma Q."/>
            <person name="Huang Y."/>
            <person name="Song X."/>
            <person name="Pei D."/>
        </authorList>
    </citation>
    <scope>NUCLEOTIDE SEQUENCE [LARGE SCALE GENOMIC DNA]</scope>
    <source>
        <strain evidence="3">Sxm20200214</strain>
        <tissue evidence="3">Leaf</tissue>
    </source>
</reference>
<proteinExistence type="predicted"/>
<evidence type="ECO:0000313" key="3">
    <source>
        <dbReference type="EMBL" id="KAG2298569.1"/>
    </source>
</evidence>
<dbReference type="InterPro" id="IPR001764">
    <property type="entry name" value="Glyco_hydro_3_N"/>
</dbReference>
<gene>
    <name evidence="3" type="ORF">Bca52824_035041</name>
</gene>
<dbReference type="GO" id="GO:0009251">
    <property type="term" value="P:glucan catabolic process"/>
    <property type="evidence" value="ECO:0007669"/>
    <property type="project" value="TreeGrafter"/>
</dbReference>
<dbReference type="InterPro" id="IPR036962">
    <property type="entry name" value="Glyco_hydro_3_N_sf"/>
</dbReference>
<dbReference type="InterPro" id="IPR017853">
    <property type="entry name" value="GH"/>
</dbReference>
<accession>A0A8X7S6W8</accession>
<feature type="domain" description="Glycoside hydrolase family 3 N-terminal" evidence="2">
    <location>
        <begin position="7"/>
        <end position="127"/>
    </location>
</feature>
<dbReference type="Proteomes" id="UP000886595">
    <property type="component" value="Unassembled WGS sequence"/>
</dbReference>
<organism evidence="3 4">
    <name type="scientific">Brassica carinata</name>
    <name type="common">Ethiopian mustard</name>
    <name type="synonym">Abyssinian cabbage</name>
    <dbReference type="NCBI Taxonomy" id="52824"/>
    <lineage>
        <taxon>Eukaryota</taxon>
        <taxon>Viridiplantae</taxon>
        <taxon>Streptophyta</taxon>
        <taxon>Embryophyta</taxon>
        <taxon>Tracheophyta</taxon>
        <taxon>Spermatophyta</taxon>
        <taxon>Magnoliopsida</taxon>
        <taxon>eudicotyledons</taxon>
        <taxon>Gunneridae</taxon>
        <taxon>Pentapetalae</taxon>
        <taxon>rosids</taxon>
        <taxon>malvids</taxon>
        <taxon>Brassicales</taxon>
        <taxon>Brassicaceae</taxon>
        <taxon>Brassiceae</taxon>
        <taxon>Brassica</taxon>
    </lineage>
</organism>
<evidence type="ECO:0000259" key="2">
    <source>
        <dbReference type="Pfam" id="PF00933"/>
    </source>
</evidence>
<name>A0A8X7S6W8_BRACI</name>
<sequence>MVVPDKGLKEGNTIASYEDLEKIHIPPYLKCLAQGVPTVMASYFSWNGSNLLSNYFLLTEVLKGKLDLKGFIILDWEGLDRLSEPWESNYPNCGQCWNYEHFVQDMTDLVESGEIPMARVNDAVEGIHGVKFVAGLF</sequence>
<comment type="caution">
    <text evidence="3">The sequence shown here is derived from an EMBL/GenBank/DDBJ whole genome shotgun (WGS) entry which is preliminary data.</text>
</comment>
<dbReference type="PANTHER" id="PTHR30620">
    <property type="entry name" value="PERIPLASMIC BETA-GLUCOSIDASE-RELATED"/>
    <property type="match status" value="1"/>
</dbReference>
<keyword evidence="1" id="KW-0378">Hydrolase</keyword>
<protein>
    <recommendedName>
        <fullName evidence="2">Glycoside hydrolase family 3 N-terminal domain-containing protein</fullName>
    </recommendedName>
</protein>
<dbReference type="AlphaFoldDB" id="A0A8X7S6W8"/>
<evidence type="ECO:0000256" key="1">
    <source>
        <dbReference type="ARBA" id="ARBA00022801"/>
    </source>
</evidence>
<dbReference type="SUPFAM" id="SSF51445">
    <property type="entry name" value="(Trans)glycosidases"/>
    <property type="match status" value="1"/>
</dbReference>
<dbReference type="InterPro" id="IPR051915">
    <property type="entry name" value="Cellulose_Degrad_GH3"/>
</dbReference>
<keyword evidence="4" id="KW-1185">Reference proteome</keyword>
<dbReference type="EMBL" id="JAAMPC010000008">
    <property type="protein sequence ID" value="KAG2298569.1"/>
    <property type="molecule type" value="Genomic_DNA"/>
</dbReference>